<feature type="non-terminal residue" evidence="2">
    <location>
        <position position="1"/>
    </location>
</feature>
<evidence type="ECO:0000313" key="3">
    <source>
        <dbReference type="Proteomes" id="UP001189429"/>
    </source>
</evidence>
<feature type="compositionally biased region" description="Low complexity" evidence="1">
    <location>
        <begin position="146"/>
        <end position="165"/>
    </location>
</feature>
<evidence type="ECO:0000256" key="1">
    <source>
        <dbReference type="SAM" id="MobiDB-lite"/>
    </source>
</evidence>
<evidence type="ECO:0000313" key="2">
    <source>
        <dbReference type="EMBL" id="CAK0814770.1"/>
    </source>
</evidence>
<feature type="region of interest" description="Disordered" evidence="1">
    <location>
        <begin position="15"/>
        <end position="52"/>
    </location>
</feature>
<reference evidence="2" key="1">
    <citation type="submission" date="2023-10" db="EMBL/GenBank/DDBJ databases">
        <authorList>
            <person name="Chen Y."/>
            <person name="Shah S."/>
            <person name="Dougan E. K."/>
            <person name="Thang M."/>
            <person name="Chan C."/>
        </authorList>
    </citation>
    <scope>NUCLEOTIDE SEQUENCE [LARGE SCALE GENOMIC DNA]</scope>
</reference>
<protein>
    <submittedName>
        <fullName evidence="2">Uncharacterized protein</fullName>
    </submittedName>
</protein>
<sequence length="224" mass="22963">AWALLLRRRGLPGPVRGGAERRGARDRARRRRAAGSRGWQRCREGRGRAGCPRRRGGGRALCGWQLPGARAGALLVPAARGRPGGRRPAHALRRRPRASHGRCLIWLLRLFPLAAAPGRRPACGRPAGGGRYLPAAEADPPGRRLGGAAVPAGAAGPAAQPGRARAPPPAETDAGSGHRRRGACGLGGRASGADVLGRLRGAVGGRPRPAALRAGGVPAADRGG</sequence>
<organism evidence="2 3">
    <name type="scientific">Prorocentrum cordatum</name>
    <dbReference type="NCBI Taxonomy" id="2364126"/>
    <lineage>
        <taxon>Eukaryota</taxon>
        <taxon>Sar</taxon>
        <taxon>Alveolata</taxon>
        <taxon>Dinophyceae</taxon>
        <taxon>Prorocentrales</taxon>
        <taxon>Prorocentraceae</taxon>
        <taxon>Prorocentrum</taxon>
    </lineage>
</organism>
<feature type="non-terminal residue" evidence="2">
    <location>
        <position position="224"/>
    </location>
</feature>
<keyword evidence="3" id="KW-1185">Reference proteome</keyword>
<gene>
    <name evidence="2" type="ORF">PCOR1329_LOCUS18285</name>
</gene>
<name>A0ABN9R7C8_9DINO</name>
<proteinExistence type="predicted"/>
<feature type="compositionally biased region" description="Low complexity" evidence="1">
    <location>
        <begin position="191"/>
        <end position="224"/>
    </location>
</feature>
<dbReference type="EMBL" id="CAUYUJ010005740">
    <property type="protein sequence ID" value="CAK0814770.1"/>
    <property type="molecule type" value="Genomic_DNA"/>
</dbReference>
<dbReference type="Proteomes" id="UP001189429">
    <property type="component" value="Unassembled WGS sequence"/>
</dbReference>
<accession>A0ABN9R7C8</accession>
<comment type="caution">
    <text evidence="2">The sequence shown here is derived from an EMBL/GenBank/DDBJ whole genome shotgun (WGS) entry which is preliminary data.</text>
</comment>
<feature type="region of interest" description="Disordered" evidence="1">
    <location>
        <begin position="134"/>
        <end position="224"/>
    </location>
</feature>